<name>Q9AA76_CAUVC</name>
<accession>Q9AA76</accession>
<dbReference type="NCBIfam" id="NF033233">
    <property type="entry name" value="twin_helix"/>
    <property type="match status" value="1"/>
</dbReference>
<dbReference type="eggNOG" id="ENOG5033A2N">
    <property type="taxonomic scope" value="Bacteria"/>
</dbReference>
<keyword evidence="1 4" id="KW-0812">Transmembrane</keyword>
<feature type="domain" description="HIG1" evidence="5">
    <location>
        <begin position="1"/>
        <end position="84"/>
    </location>
</feature>
<evidence type="ECO:0000256" key="3">
    <source>
        <dbReference type="ARBA" id="ARBA00023136"/>
    </source>
</evidence>
<reference evidence="6 7" key="1">
    <citation type="journal article" date="2001" name="Proc. Natl. Acad. Sci. U.S.A.">
        <title>Complete genome sequence of Caulobacter crescentus.</title>
        <authorList>
            <person name="Nierman W.C."/>
            <person name="Feldblyum T.V."/>
            <person name="Laub M.T."/>
            <person name="Paulsen I.T."/>
            <person name="Nelson K.E."/>
            <person name="Eisen J.A."/>
            <person name="Heidelberg J.F."/>
            <person name="Alley M.R."/>
            <person name="Ohta N."/>
            <person name="Maddock J.R."/>
            <person name="Potocka I."/>
            <person name="Nelson W.C."/>
            <person name="Newton A."/>
            <person name="Stephens C."/>
            <person name="Phadke N.D."/>
            <person name="Ely B."/>
            <person name="DeBoy R.T."/>
            <person name="Dodson R.J."/>
            <person name="Durkin A.S."/>
            <person name="Gwinn M.L."/>
            <person name="Haft D.H."/>
            <person name="Kolonay J.F."/>
            <person name="Smit J."/>
            <person name="Craven M.B."/>
            <person name="Khouri H."/>
            <person name="Shetty J."/>
            <person name="Berry K."/>
            <person name="Utterback T."/>
            <person name="Tran K."/>
            <person name="Wolf A."/>
            <person name="Vamathevan J."/>
            <person name="Ermolaeva M."/>
            <person name="White O."/>
            <person name="Salzberg S.L."/>
            <person name="Venter J.C."/>
            <person name="Shapiro L."/>
            <person name="Fraser C.M."/>
        </authorList>
    </citation>
    <scope>NUCLEOTIDE SEQUENCE [LARGE SCALE GENOMIC DNA]</scope>
    <source>
        <strain evidence="7">ATCC 19089 / CB15</strain>
    </source>
</reference>
<keyword evidence="2 4" id="KW-1133">Transmembrane helix</keyword>
<dbReference type="PIR" id="G87339">
    <property type="entry name" value="G87339"/>
</dbReference>
<dbReference type="EnsemblBacteria" id="AAK22715">
    <property type="protein sequence ID" value="AAK22715"/>
    <property type="gene ID" value="CC_0730"/>
</dbReference>
<organism evidence="6 7">
    <name type="scientific">Caulobacter vibrioides (strain ATCC 19089 / CIP 103742 / CB 15)</name>
    <name type="common">Caulobacter crescentus</name>
    <dbReference type="NCBI Taxonomy" id="190650"/>
    <lineage>
        <taxon>Bacteria</taxon>
        <taxon>Pseudomonadati</taxon>
        <taxon>Pseudomonadota</taxon>
        <taxon>Alphaproteobacteria</taxon>
        <taxon>Caulobacterales</taxon>
        <taxon>Caulobacteraceae</taxon>
        <taxon>Caulobacter</taxon>
    </lineage>
</organism>
<evidence type="ECO:0000259" key="5">
    <source>
        <dbReference type="PROSITE" id="PS51503"/>
    </source>
</evidence>
<gene>
    <name evidence="6" type="ordered locus">CC_0730</name>
</gene>
<sequence length="84" mass="9263">MATVSMARGAATPYSWRMSQLFDFLVPAALLAVLIALAAGLYALFRGGDFGRSWSNKLMRLRVLLQFIAVIVLVAAAFWWRKGA</sequence>
<feature type="transmembrane region" description="Helical" evidence="4">
    <location>
        <begin position="63"/>
        <end position="80"/>
    </location>
</feature>
<keyword evidence="3 4" id="KW-0472">Membrane</keyword>
<evidence type="ECO:0000256" key="4">
    <source>
        <dbReference type="SAM" id="Phobius"/>
    </source>
</evidence>
<dbReference type="AlphaFoldDB" id="Q9AA76"/>
<dbReference type="Gene3D" id="6.10.140.1320">
    <property type="match status" value="1"/>
</dbReference>
<keyword evidence="7" id="KW-1185">Reference proteome</keyword>
<dbReference type="PATRIC" id="fig|190650.5.peg.740"/>
<feature type="transmembrane region" description="Helical" evidence="4">
    <location>
        <begin position="21"/>
        <end position="43"/>
    </location>
</feature>
<dbReference type="STRING" id="190650.CC_0730"/>
<dbReference type="Pfam" id="PF04588">
    <property type="entry name" value="HIG_1_N"/>
    <property type="match status" value="1"/>
</dbReference>
<protein>
    <recommendedName>
        <fullName evidence="5">HIG1 domain-containing protein</fullName>
    </recommendedName>
</protein>
<evidence type="ECO:0000256" key="1">
    <source>
        <dbReference type="ARBA" id="ARBA00022692"/>
    </source>
</evidence>
<proteinExistence type="predicted"/>
<evidence type="ECO:0000313" key="7">
    <source>
        <dbReference type="Proteomes" id="UP000001816"/>
    </source>
</evidence>
<dbReference type="HOGENOM" id="CLU_186083_2_0_5"/>
<dbReference type="Proteomes" id="UP000001816">
    <property type="component" value="Chromosome"/>
</dbReference>
<dbReference type="BioCyc" id="CAULO:CC0730-MONOMER"/>
<dbReference type="EMBL" id="AE005673">
    <property type="protein sequence ID" value="AAK22715.1"/>
    <property type="molecule type" value="Genomic_DNA"/>
</dbReference>
<dbReference type="KEGG" id="ccr:CC_0730"/>
<evidence type="ECO:0000256" key="2">
    <source>
        <dbReference type="ARBA" id="ARBA00022989"/>
    </source>
</evidence>
<dbReference type="PROSITE" id="PS51503">
    <property type="entry name" value="HIG1"/>
    <property type="match status" value="1"/>
</dbReference>
<evidence type="ECO:0000313" key="6">
    <source>
        <dbReference type="EMBL" id="AAK22715.1"/>
    </source>
</evidence>
<dbReference type="InterPro" id="IPR007667">
    <property type="entry name" value="Hypoxia_induced_domain"/>
</dbReference>